<dbReference type="Proteomes" id="UP001265700">
    <property type="component" value="Unassembled WGS sequence"/>
</dbReference>
<dbReference type="GO" id="GO:0008168">
    <property type="term" value="F:methyltransferase activity"/>
    <property type="evidence" value="ECO:0007669"/>
    <property type="project" value="UniProtKB-KW"/>
</dbReference>
<dbReference type="GO" id="GO:0032259">
    <property type="term" value="P:methylation"/>
    <property type="evidence" value="ECO:0007669"/>
    <property type="project" value="UniProtKB-KW"/>
</dbReference>
<protein>
    <submittedName>
        <fullName evidence="1">SAM-dependent methyltransferase</fullName>
    </submittedName>
</protein>
<dbReference type="SUPFAM" id="SSF53335">
    <property type="entry name" value="S-adenosyl-L-methionine-dependent methyltransferases"/>
    <property type="match status" value="1"/>
</dbReference>
<keyword evidence="2" id="KW-1185">Reference proteome</keyword>
<organism evidence="1 2">
    <name type="scientific">Hydrogenophaga palleronii</name>
    <dbReference type="NCBI Taxonomy" id="65655"/>
    <lineage>
        <taxon>Bacteria</taxon>
        <taxon>Pseudomonadati</taxon>
        <taxon>Pseudomonadota</taxon>
        <taxon>Betaproteobacteria</taxon>
        <taxon>Burkholderiales</taxon>
        <taxon>Comamonadaceae</taxon>
        <taxon>Hydrogenophaga</taxon>
    </lineage>
</organism>
<evidence type="ECO:0000313" key="1">
    <source>
        <dbReference type="EMBL" id="MDR7148963.1"/>
    </source>
</evidence>
<comment type="caution">
    <text evidence="1">The sequence shown here is derived from an EMBL/GenBank/DDBJ whole genome shotgun (WGS) entry which is preliminary data.</text>
</comment>
<name>A0ABU1WI71_9BURK</name>
<accession>A0ABU1WI71</accession>
<dbReference type="RefSeq" id="WP_310312027.1">
    <property type="nucleotide sequence ID" value="NZ_JAVDWU010000001.1"/>
</dbReference>
<keyword evidence="1" id="KW-0808">Transferase</keyword>
<dbReference type="Gene3D" id="3.40.50.150">
    <property type="entry name" value="Vaccinia Virus protein VP39"/>
    <property type="match status" value="1"/>
</dbReference>
<dbReference type="InterPro" id="IPR029063">
    <property type="entry name" value="SAM-dependent_MTases_sf"/>
</dbReference>
<reference evidence="1 2" key="1">
    <citation type="submission" date="2023-07" db="EMBL/GenBank/DDBJ databases">
        <title>Sorghum-associated microbial communities from plants grown in Nebraska, USA.</title>
        <authorList>
            <person name="Schachtman D."/>
        </authorList>
    </citation>
    <scope>NUCLEOTIDE SEQUENCE [LARGE SCALE GENOMIC DNA]</scope>
    <source>
        <strain evidence="1 2">4249</strain>
    </source>
</reference>
<proteinExistence type="predicted"/>
<evidence type="ECO:0000313" key="2">
    <source>
        <dbReference type="Proteomes" id="UP001265700"/>
    </source>
</evidence>
<dbReference type="EMBL" id="JAVDWU010000001">
    <property type="protein sequence ID" value="MDR7148963.1"/>
    <property type="molecule type" value="Genomic_DNA"/>
</dbReference>
<gene>
    <name evidence="1" type="ORF">J2W49_000891</name>
</gene>
<sequence length="309" mass="34174">MKQPSAEAAPDGFSADWLSLREPFDFEARNVAARRMRWVERLERWRSGSTHPWRVIDLGCGTGSNLRWLAPWLEGAQQWLAVDHDAALLNAWPSVFESTGAPLMDGAHDLTRVARWPLPSASVEIVRRQLDLAQHLEALPWSAADLVTASALIDLVGPVWLKQLVACCSAARAGLLLTLSVDGRLRWHPADRDDIWMSHTFAAHQQRDKGFGPALGARAVPVLVRLLRQAGYRVMQARSDWQVDGRADPRGQALMGAMVDGLAEAVREQLPASTERVSAWHARRMARAPQARLMVGHIDVLALPPARSG</sequence>
<keyword evidence="1" id="KW-0489">Methyltransferase</keyword>